<dbReference type="CDD" id="cd17546">
    <property type="entry name" value="REC_hyHK_CKI1_RcsC-like"/>
    <property type="match status" value="1"/>
</dbReference>
<keyword evidence="17" id="KW-1185">Reference proteome</keyword>
<keyword evidence="6" id="KW-0418">Kinase</keyword>
<evidence type="ECO:0000259" key="15">
    <source>
        <dbReference type="PROSITE" id="PS50894"/>
    </source>
</evidence>
<evidence type="ECO:0000256" key="10">
    <source>
        <dbReference type="PROSITE-ProRule" id="PRU00169"/>
    </source>
</evidence>
<dbReference type="Pfam" id="PF02518">
    <property type="entry name" value="HATPase_c"/>
    <property type="match status" value="1"/>
</dbReference>
<feature type="modified residue" description="Phosphohistidine" evidence="9">
    <location>
        <position position="798"/>
    </location>
</feature>
<dbReference type="Proteomes" id="UP000451565">
    <property type="component" value="Unassembled WGS sequence"/>
</dbReference>
<evidence type="ECO:0000259" key="13">
    <source>
        <dbReference type="PROSITE" id="PS50110"/>
    </source>
</evidence>
<dbReference type="Pfam" id="PF00072">
    <property type="entry name" value="Response_reg"/>
    <property type="match status" value="1"/>
</dbReference>
<dbReference type="InterPro" id="IPR058661">
    <property type="entry name" value="FimL_2nd"/>
</dbReference>
<dbReference type="SMART" id="SM01231">
    <property type="entry name" value="H-kinase_dim"/>
    <property type="match status" value="1"/>
</dbReference>
<evidence type="ECO:0000256" key="9">
    <source>
        <dbReference type="PROSITE-ProRule" id="PRU00110"/>
    </source>
</evidence>
<dbReference type="InterPro" id="IPR036061">
    <property type="entry name" value="CheW-like_dom_sf"/>
</dbReference>
<dbReference type="SUPFAM" id="SSF47226">
    <property type="entry name" value="Histidine-containing phosphotransfer domain, HPT domain"/>
    <property type="match status" value="4"/>
</dbReference>
<dbReference type="OrthoDB" id="9146932at2"/>
<evidence type="ECO:0000256" key="8">
    <source>
        <dbReference type="ARBA" id="ARBA00035100"/>
    </source>
</evidence>
<dbReference type="PANTHER" id="PTHR43395">
    <property type="entry name" value="SENSOR HISTIDINE KINASE CHEA"/>
    <property type="match status" value="1"/>
</dbReference>
<feature type="domain" description="HPt" evidence="15">
    <location>
        <begin position="1199"/>
        <end position="1314"/>
    </location>
</feature>
<dbReference type="GO" id="GO:0005737">
    <property type="term" value="C:cytoplasm"/>
    <property type="evidence" value="ECO:0007669"/>
    <property type="project" value="InterPro"/>
</dbReference>
<gene>
    <name evidence="16" type="ORF">GEV47_11695</name>
</gene>
<dbReference type="InterPro" id="IPR011006">
    <property type="entry name" value="CheY-like_superfamily"/>
</dbReference>
<evidence type="ECO:0000256" key="2">
    <source>
        <dbReference type="ARBA" id="ARBA00012438"/>
    </source>
</evidence>
<dbReference type="EMBL" id="WINI01000006">
    <property type="protein sequence ID" value="MQR01339.1"/>
    <property type="molecule type" value="Genomic_DNA"/>
</dbReference>
<dbReference type="InterPro" id="IPR001789">
    <property type="entry name" value="Sig_transdc_resp-reg_receiver"/>
</dbReference>
<dbReference type="Gene3D" id="2.30.30.40">
    <property type="entry name" value="SH3 Domains"/>
    <property type="match status" value="1"/>
</dbReference>
<keyword evidence="4 10" id="KW-0597">Phosphoprotein</keyword>
<dbReference type="InterPro" id="IPR036641">
    <property type="entry name" value="HPT_dom_sf"/>
</dbReference>
<feature type="coiled-coil region" evidence="11">
    <location>
        <begin position="1402"/>
        <end position="1429"/>
    </location>
</feature>
<dbReference type="InterPro" id="IPR008207">
    <property type="entry name" value="Sig_transdc_His_kin_Hpt_dom"/>
</dbReference>
<evidence type="ECO:0000256" key="11">
    <source>
        <dbReference type="SAM" id="Coils"/>
    </source>
</evidence>
<evidence type="ECO:0000256" key="7">
    <source>
        <dbReference type="ARBA" id="ARBA00023012"/>
    </source>
</evidence>
<comment type="catalytic activity">
    <reaction evidence="1">
        <text>ATP + protein L-histidine = ADP + protein N-phospho-L-histidine.</text>
        <dbReference type="EC" id="2.7.13.3"/>
    </reaction>
</comment>
<dbReference type="SUPFAM" id="SSF50341">
    <property type="entry name" value="CheW-like"/>
    <property type="match status" value="1"/>
</dbReference>
<name>A0A843YNA8_9BURK</name>
<evidence type="ECO:0000259" key="14">
    <source>
        <dbReference type="PROSITE" id="PS50851"/>
    </source>
</evidence>
<evidence type="ECO:0000313" key="16">
    <source>
        <dbReference type="EMBL" id="MQR01339.1"/>
    </source>
</evidence>
<dbReference type="PROSITE" id="PS50894">
    <property type="entry name" value="HPT"/>
    <property type="match status" value="3"/>
</dbReference>
<evidence type="ECO:0000256" key="5">
    <source>
        <dbReference type="ARBA" id="ARBA00022679"/>
    </source>
</evidence>
<dbReference type="InterPro" id="IPR005467">
    <property type="entry name" value="His_kinase_dom"/>
</dbReference>
<dbReference type="GO" id="GO:0000155">
    <property type="term" value="F:phosphorelay sensor kinase activity"/>
    <property type="evidence" value="ECO:0007669"/>
    <property type="project" value="InterPro"/>
</dbReference>
<keyword evidence="7" id="KW-0902">Two-component regulatory system</keyword>
<dbReference type="PROSITE" id="PS50851">
    <property type="entry name" value="CHEW"/>
    <property type="match status" value="1"/>
</dbReference>
<dbReference type="SMART" id="SM00387">
    <property type="entry name" value="HATPase_c"/>
    <property type="match status" value="1"/>
</dbReference>
<dbReference type="InterPro" id="IPR003594">
    <property type="entry name" value="HATPase_dom"/>
</dbReference>
<dbReference type="RefSeq" id="WP_153234966.1">
    <property type="nucleotide sequence ID" value="NZ_WINI01000006.1"/>
</dbReference>
<dbReference type="SMART" id="SM00260">
    <property type="entry name" value="CheW"/>
    <property type="match status" value="1"/>
</dbReference>
<feature type="domain" description="Response regulatory" evidence="13">
    <location>
        <begin position="1878"/>
        <end position="1994"/>
    </location>
</feature>
<feature type="modified residue" description="Phosphohistidine" evidence="9">
    <location>
        <position position="1252"/>
    </location>
</feature>
<dbReference type="Pfam" id="PF01627">
    <property type="entry name" value="Hpt"/>
    <property type="match status" value="3"/>
</dbReference>
<keyword evidence="5" id="KW-0808">Transferase</keyword>
<feature type="domain" description="CheW-like" evidence="14">
    <location>
        <begin position="1694"/>
        <end position="1832"/>
    </location>
</feature>
<feature type="domain" description="HPt" evidence="15">
    <location>
        <begin position="1006"/>
        <end position="1109"/>
    </location>
</feature>
<dbReference type="InterPro" id="IPR036890">
    <property type="entry name" value="HATPase_C_sf"/>
</dbReference>
<dbReference type="FunFam" id="3.30.565.10:FF:000016">
    <property type="entry name" value="Chemotaxis protein CheA, putative"/>
    <property type="match status" value="1"/>
</dbReference>
<dbReference type="SUPFAM" id="SSF55874">
    <property type="entry name" value="ATPase domain of HSP90 chaperone/DNA topoisomerase II/histidine kinase"/>
    <property type="match status" value="1"/>
</dbReference>
<dbReference type="EC" id="2.7.13.3" evidence="2"/>
<evidence type="ECO:0000256" key="3">
    <source>
        <dbReference type="ARBA" id="ARBA00021495"/>
    </source>
</evidence>
<protein>
    <recommendedName>
        <fullName evidence="3">Chemotaxis protein CheA</fullName>
        <ecNumber evidence="2">2.7.13.3</ecNumber>
    </recommendedName>
</protein>
<evidence type="ECO:0000313" key="17">
    <source>
        <dbReference type="Proteomes" id="UP000451565"/>
    </source>
</evidence>
<sequence>MTTAFSQPDTGPLSWVMNEIQEALTQSATALQKLSSDQNKDQSTQLLLAKTYLHQAHGALQMVDISGVTILTEAVEELLDQAQAAQTDENSNVAVLSAEQVATIGQTYQALIAYLEELLAGAAHQPVKLFPYYHALMQVVRTAAGQQKCHPADLFFPDLSIRPQFVVEGQQNIELDLKSLRKRFEMALLPFLKSSDSTVECQNAAIMQSVIGEVEQAQTHQQSRAFWWVMNGFSDGVANADIVTNEGNALHVKQLFARINLQLRRLSEGSSSISERLLRDALFFIAGIQTPSAKNQQIRLAYRLEGAVPADYQARHYDQVNPVALQAAKEHLTQAKNMWDNLASGNPAPAQNFEQQMHALSESGGQLNAPSLAKLLRELSGIARHAAYAKPGDAIGIEIATSLLFIENTLSHIHRLPENFSERADAMSARLLSVMSGETPTEPAHWLGEIYQAAQQRQNVKTLAHEMLVSLRQVEKMLDEYFSEPAKRTVLTRIDHVLSQIQGALSILDHVESNADAAEVITHTRATLQQFSDAEDGQLPEQIEFERIAQNIGALSFYLEMLQHQSGHADHQHCRLNFDEERQVFRINLLERTASTVVSEPVVHVVAPAVPVSAIVPVAENFAPLVSEAATSGESASAAHDEFPALSFPHLPTIEEELLQHQQQAAELAISLSNEPQNLELQEQLKASLVQVRADARLSDDHSASDRAQAAIDLLAAPNATIAELVTAIVPAHTENHSPEITLSAPMPTSEEEADAELQEIFLSEADEVCACVHETLPEARLAPHNQEHLTVLRRAFHTLKGSSRMIGLTAFGEAAWSIEQVLNLWLSEARNGTPSLYALLDEATQYFEGWIADIRAMGTSHRTAEALSASAQQVRDGHEFLPAHVISAVLDTSDDAELNAELSAELTDEVVSPAFIVQATELQPSDIQLSEVSEDEFADAIALFASEHTGTESPVVELASYAEHNVDALQLPPDQPQHQAESAEVIAFPGVPESRPDDSLKKIGELQISLPLYNIYLTETDQLVRLLARDFSEWRHEPERVVAVQAIHAAHSLAGSSATVGFKPLQELAHALEMLLQRAALQPTVMQEQDFVMITLAVDQAKAMLQEFAQGEMPYYEPALVSGLNALMHANDEPRKDDDAEVLQSLSPSSDNVQHLHVLESVTAIAETEPMLIETMAPVVPRLFEQSTEELDANLTLRDDLDEDLLPVFIEEARDMLPQIGGALRDWQQSAQETSVAMPTAIIQAILRHLHTIKGSARMAGAMVLGQHMHEMESQIEIISHSSDDQSKAEHILHKVEELLAHYDHGVQLFEDLCSPQPKPKAIAASAASVTSTVAPVGASSALTSVIVPKMAGLIAATTAATPLPVKAPVQQVRVNADILDRLVNQAGEVSIARSRLESGVGTLQSSLSELDENVVRLREQLREIEMQAETQISSRMTQAGEREFDPLEFDRFTRLQELTRMMAESVNDVATLQKTLTKSADDASADLVAQGLLTRDLQQDLMHVRMVPFASVAERLYRLTRQVSKELDKRVTLDILGSTVEMDRGVLEKMVGPFEHLLRNAIVHGIETRDERRLAGKSDVGELKIEILQDGNEVLIQLTDDGQGLNLSRIREKAQSNGLISTDLLLSDGEVTDLIFKPGFSTATEVTELAGRGVGMDVVRSEATSLGGRVAVNTEAGKGTTFAIHLPLTLAVTQVVIFSTGGQTYAVPSALVEQVQQLKAPMLAQAYNEGTLLWQGQRVPLHYLSALLGEHEAVPAAQQYTPIVILKSGNSVNNRVALHVDTIVGNREVVVKNIGPQLSRMIGIVGATVLGSGDIVLILNPVPLAQRFAQEVRAPRSGMTTETVHAVEGVGAVAEMEARVIAPTVKLEQGLRTQKIVMVVDDSLTVRRVTQRLLMRESYQVVLAKDGVDALQQLQAITPDVMLVDIEMPRMDGFDLTRNIRSDERTRHIPIIMITSRTATKHRAYAMELGVNEYLGKPYQEDALLSAISGFMQKSIPA</sequence>
<dbReference type="Pfam" id="PF01584">
    <property type="entry name" value="CheW"/>
    <property type="match status" value="1"/>
</dbReference>
<dbReference type="PROSITE" id="PS50109">
    <property type="entry name" value="HIS_KIN"/>
    <property type="match status" value="1"/>
</dbReference>
<dbReference type="InterPro" id="IPR004358">
    <property type="entry name" value="Sig_transdc_His_kin-like_C"/>
</dbReference>
<comment type="caution">
    <text evidence="16">The sequence shown here is derived from an EMBL/GenBank/DDBJ whole genome shotgun (WGS) entry which is preliminary data.</text>
</comment>
<dbReference type="PANTHER" id="PTHR43395:SF8">
    <property type="entry name" value="HISTIDINE KINASE"/>
    <property type="match status" value="1"/>
</dbReference>
<dbReference type="InterPro" id="IPR004105">
    <property type="entry name" value="CheA-like_dim"/>
</dbReference>
<organism evidence="16 17">
    <name type="scientific">Glaciimonas soli</name>
    <dbReference type="NCBI Taxonomy" id="2590999"/>
    <lineage>
        <taxon>Bacteria</taxon>
        <taxon>Pseudomonadati</taxon>
        <taxon>Pseudomonadota</taxon>
        <taxon>Betaproteobacteria</taxon>
        <taxon>Burkholderiales</taxon>
        <taxon>Oxalobacteraceae</taxon>
        <taxon>Glaciimonas</taxon>
    </lineage>
</organism>
<keyword evidence="11" id="KW-0175">Coiled coil</keyword>
<feature type="modified residue" description="Phosphohistidine" evidence="9">
    <location>
        <position position="1052"/>
    </location>
</feature>
<dbReference type="GO" id="GO:0006935">
    <property type="term" value="P:chemotaxis"/>
    <property type="evidence" value="ECO:0007669"/>
    <property type="project" value="InterPro"/>
</dbReference>
<evidence type="ECO:0000256" key="1">
    <source>
        <dbReference type="ARBA" id="ARBA00000085"/>
    </source>
</evidence>
<feature type="modified residue" description="4-aspartylphosphate" evidence="10">
    <location>
        <position position="1927"/>
    </location>
</feature>
<dbReference type="Pfam" id="PF26379">
    <property type="entry name" value="FimL_2nd"/>
    <property type="match status" value="1"/>
</dbReference>
<evidence type="ECO:0000256" key="4">
    <source>
        <dbReference type="ARBA" id="ARBA00022553"/>
    </source>
</evidence>
<reference evidence="16 17" key="1">
    <citation type="submission" date="2019-10" db="EMBL/GenBank/DDBJ databases">
        <title>Glaciimonas soli sp. nov., a psychrophilic bacterium isolated from the forest soil of a high elevation mountain in Taiwan.</title>
        <authorList>
            <person name="Wang L.-T."/>
            <person name="Shieh W.Y."/>
        </authorList>
    </citation>
    <scope>NUCLEOTIDE SEQUENCE [LARGE SCALE GENOMIC DNA]</scope>
    <source>
        <strain evidence="16 17">GS1</strain>
    </source>
</reference>
<dbReference type="PROSITE" id="PS50110">
    <property type="entry name" value="RESPONSE_REGULATORY"/>
    <property type="match status" value="1"/>
</dbReference>
<dbReference type="InterPro" id="IPR051315">
    <property type="entry name" value="Bact_Chemotaxis_CheA"/>
</dbReference>
<dbReference type="Gene3D" id="3.40.50.2300">
    <property type="match status" value="1"/>
</dbReference>
<feature type="domain" description="Histidine kinase" evidence="12">
    <location>
        <begin position="1495"/>
        <end position="1692"/>
    </location>
</feature>
<dbReference type="SMART" id="SM00448">
    <property type="entry name" value="REC"/>
    <property type="match status" value="1"/>
</dbReference>
<proteinExistence type="predicted"/>
<dbReference type="SMART" id="SM00073">
    <property type="entry name" value="HPT"/>
    <property type="match status" value="3"/>
</dbReference>
<dbReference type="SUPFAM" id="SSF52172">
    <property type="entry name" value="CheY-like"/>
    <property type="match status" value="1"/>
</dbReference>
<dbReference type="PRINTS" id="PR00344">
    <property type="entry name" value="BCTRLSENSOR"/>
</dbReference>
<dbReference type="CDD" id="cd00088">
    <property type="entry name" value="HPT"/>
    <property type="match status" value="3"/>
</dbReference>
<comment type="function">
    <text evidence="8">Involved in the transmission of sensory signals from the chemoreceptors to the flagellar motors. CheA is autophosphorylated; it can transfer its phosphate group to either CheB or CheY.</text>
</comment>
<accession>A0A843YNA8</accession>
<evidence type="ECO:0000256" key="6">
    <source>
        <dbReference type="ARBA" id="ARBA00022777"/>
    </source>
</evidence>
<evidence type="ECO:0000259" key="12">
    <source>
        <dbReference type="PROSITE" id="PS50109"/>
    </source>
</evidence>
<dbReference type="Gene3D" id="3.30.565.10">
    <property type="entry name" value="Histidine kinase-like ATPase, C-terminal domain"/>
    <property type="match status" value="1"/>
</dbReference>
<dbReference type="Gene3D" id="1.20.120.160">
    <property type="entry name" value="HPT domain"/>
    <property type="match status" value="3"/>
</dbReference>
<feature type="domain" description="HPt" evidence="15">
    <location>
        <begin position="751"/>
        <end position="851"/>
    </location>
</feature>
<dbReference type="InterPro" id="IPR002545">
    <property type="entry name" value="CheW-lke_dom"/>
</dbReference>